<sequence>MNFLRFFAPVITAIVLFTSLQAHALEAESFTKERFDALQAEGAPILVDIYATWCPTCAKQREVLETYQNENPDSELVILEVDFDDQKEWVKHFKAPRQSTLLLFDGSEQVWFSVAETREDKIFAAIGKLLGQ</sequence>
<dbReference type="SUPFAM" id="SSF52833">
    <property type="entry name" value="Thioredoxin-like"/>
    <property type="match status" value="1"/>
</dbReference>
<dbReference type="Pfam" id="PF00085">
    <property type="entry name" value="Thioredoxin"/>
    <property type="match status" value="1"/>
</dbReference>
<dbReference type="CDD" id="cd02947">
    <property type="entry name" value="TRX_family"/>
    <property type="match status" value="1"/>
</dbReference>
<dbReference type="EMBL" id="JBHRTL010000003">
    <property type="protein sequence ID" value="MFC3153981.1"/>
    <property type="molecule type" value="Genomic_DNA"/>
</dbReference>
<feature type="domain" description="Thioredoxin" evidence="3">
    <location>
        <begin position="16"/>
        <end position="131"/>
    </location>
</feature>
<comment type="caution">
    <text evidence="4">The sequence shown here is derived from an EMBL/GenBank/DDBJ whole genome shotgun (WGS) entry which is preliminary data.</text>
</comment>
<keyword evidence="1" id="KW-0676">Redox-active center</keyword>
<proteinExistence type="predicted"/>
<organism evidence="4 5">
    <name type="scientific">Gilvimarinus japonicus</name>
    <dbReference type="NCBI Taxonomy" id="1796469"/>
    <lineage>
        <taxon>Bacteria</taxon>
        <taxon>Pseudomonadati</taxon>
        <taxon>Pseudomonadota</taxon>
        <taxon>Gammaproteobacteria</taxon>
        <taxon>Cellvibrionales</taxon>
        <taxon>Cellvibrionaceae</taxon>
        <taxon>Gilvimarinus</taxon>
    </lineage>
</organism>
<dbReference type="PROSITE" id="PS51352">
    <property type="entry name" value="THIOREDOXIN_2"/>
    <property type="match status" value="1"/>
</dbReference>
<dbReference type="Gene3D" id="3.40.30.10">
    <property type="entry name" value="Glutaredoxin"/>
    <property type="match status" value="1"/>
</dbReference>
<dbReference type="Proteomes" id="UP001595548">
    <property type="component" value="Unassembled WGS sequence"/>
</dbReference>
<accession>A0ABV7HMX1</accession>
<feature type="signal peptide" evidence="2">
    <location>
        <begin position="1"/>
        <end position="24"/>
    </location>
</feature>
<evidence type="ECO:0000259" key="3">
    <source>
        <dbReference type="PROSITE" id="PS51352"/>
    </source>
</evidence>
<evidence type="ECO:0000313" key="5">
    <source>
        <dbReference type="Proteomes" id="UP001595548"/>
    </source>
</evidence>
<dbReference type="InterPro" id="IPR013766">
    <property type="entry name" value="Thioredoxin_domain"/>
</dbReference>
<reference evidence="5" key="1">
    <citation type="journal article" date="2019" name="Int. J. Syst. Evol. Microbiol.">
        <title>The Global Catalogue of Microorganisms (GCM) 10K type strain sequencing project: providing services to taxonomists for standard genome sequencing and annotation.</title>
        <authorList>
            <consortium name="The Broad Institute Genomics Platform"/>
            <consortium name="The Broad Institute Genome Sequencing Center for Infectious Disease"/>
            <person name="Wu L."/>
            <person name="Ma J."/>
        </authorList>
    </citation>
    <scope>NUCLEOTIDE SEQUENCE [LARGE SCALE GENOMIC DNA]</scope>
    <source>
        <strain evidence="5">KCTC 52141</strain>
    </source>
</reference>
<evidence type="ECO:0000256" key="1">
    <source>
        <dbReference type="ARBA" id="ARBA00023284"/>
    </source>
</evidence>
<dbReference type="InterPro" id="IPR017937">
    <property type="entry name" value="Thioredoxin_CS"/>
</dbReference>
<evidence type="ECO:0000256" key="2">
    <source>
        <dbReference type="SAM" id="SignalP"/>
    </source>
</evidence>
<gene>
    <name evidence="4" type="ORF">ACFOEB_02120</name>
</gene>
<dbReference type="InterPro" id="IPR036249">
    <property type="entry name" value="Thioredoxin-like_sf"/>
</dbReference>
<dbReference type="RefSeq" id="WP_382414060.1">
    <property type="nucleotide sequence ID" value="NZ_AP031500.1"/>
</dbReference>
<name>A0ABV7HMX1_9GAMM</name>
<keyword evidence="2" id="KW-0732">Signal</keyword>
<feature type="chain" id="PRO_5045219339" evidence="2">
    <location>
        <begin position="25"/>
        <end position="132"/>
    </location>
</feature>
<protein>
    <submittedName>
        <fullName evidence="4">Thioredoxin family protein</fullName>
    </submittedName>
</protein>
<dbReference type="PROSITE" id="PS00194">
    <property type="entry name" value="THIOREDOXIN_1"/>
    <property type="match status" value="1"/>
</dbReference>
<evidence type="ECO:0000313" key="4">
    <source>
        <dbReference type="EMBL" id="MFC3153981.1"/>
    </source>
</evidence>
<keyword evidence="5" id="KW-1185">Reference proteome</keyword>